<gene>
    <name evidence="8" type="ORF">ENSA7_34810</name>
</gene>
<accession>A0A2S9YNZ7</accession>
<dbReference type="PANTHER" id="PTHR30352:SF2">
    <property type="entry name" value="ANAEROBIC RIBONUCLEOSIDE-TRIPHOSPHATE REDUCTASE-ACTIVATING PROTEIN"/>
    <property type="match status" value="1"/>
</dbReference>
<dbReference type="Gene3D" id="3.20.20.70">
    <property type="entry name" value="Aldolase class I"/>
    <property type="match status" value="1"/>
</dbReference>
<dbReference type="InterPro" id="IPR058240">
    <property type="entry name" value="rSAM_sf"/>
</dbReference>
<dbReference type="CDD" id="cd01335">
    <property type="entry name" value="Radical_SAM"/>
    <property type="match status" value="1"/>
</dbReference>
<dbReference type="GO" id="GO:0046872">
    <property type="term" value="F:metal ion binding"/>
    <property type="evidence" value="ECO:0007669"/>
    <property type="project" value="UniProtKB-KW"/>
</dbReference>
<reference evidence="8 9" key="1">
    <citation type="submission" date="2018-03" db="EMBL/GenBank/DDBJ databases">
        <title>Draft Genome Sequences of the Obligatory Marine Myxobacteria Enhygromyxa salina SWB007.</title>
        <authorList>
            <person name="Poehlein A."/>
            <person name="Moghaddam J.A."/>
            <person name="Harms H."/>
            <person name="Alanjari M."/>
            <person name="Koenig G.M."/>
            <person name="Daniel R."/>
            <person name="Schaeberle T.F."/>
        </authorList>
    </citation>
    <scope>NUCLEOTIDE SEQUENCE [LARGE SCALE GENOMIC DNA]</scope>
    <source>
        <strain evidence="8 9">SWB007</strain>
    </source>
</reference>
<dbReference type="SFLD" id="SFLDF00299">
    <property type="entry name" value="anaerobic_ribonucleoside-triph"/>
    <property type="match status" value="1"/>
</dbReference>
<dbReference type="Proteomes" id="UP000238823">
    <property type="component" value="Unassembled WGS sequence"/>
</dbReference>
<evidence type="ECO:0000256" key="1">
    <source>
        <dbReference type="ARBA" id="ARBA00001966"/>
    </source>
</evidence>
<dbReference type="InterPro" id="IPR013785">
    <property type="entry name" value="Aldolase_TIM"/>
</dbReference>
<feature type="region of interest" description="Disordered" evidence="7">
    <location>
        <begin position="197"/>
        <end position="230"/>
    </location>
</feature>
<proteinExistence type="predicted"/>
<evidence type="ECO:0000256" key="3">
    <source>
        <dbReference type="ARBA" id="ARBA00022691"/>
    </source>
</evidence>
<dbReference type="SUPFAM" id="SSF102114">
    <property type="entry name" value="Radical SAM enzymes"/>
    <property type="match status" value="1"/>
</dbReference>
<dbReference type="InterPro" id="IPR012837">
    <property type="entry name" value="NrdG"/>
</dbReference>
<keyword evidence="3" id="KW-0949">S-adenosyl-L-methionine</keyword>
<evidence type="ECO:0000313" key="9">
    <source>
        <dbReference type="Proteomes" id="UP000238823"/>
    </source>
</evidence>
<dbReference type="SFLD" id="SFLDS00029">
    <property type="entry name" value="Radical_SAM"/>
    <property type="match status" value="1"/>
</dbReference>
<evidence type="ECO:0000256" key="6">
    <source>
        <dbReference type="ARBA" id="ARBA00023014"/>
    </source>
</evidence>
<dbReference type="Pfam" id="PF13353">
    <property type="entry name" value="Fer4_12"/>
    <property type="match status" value="1"/>
</dbReference>
<comment type="caution">
    <text evidence="8">The sequence shown here is derived from an EMBL/GenBank/DDBJ whole genome shotgun (WGS) entry which is preliminary data.</text>
</comment>
<feature type="compositionally biased region" description="Basic and acidic residues" evidence="7">
    <location>
        <begin position="221"/>
        <end position="230"/>
    </location>
</feature>
<dbReference type="GO" id="GO:0004748">
    <property type="term" value="F:ribonucleoside-diphosphate reductase activity, thioredoxin disulfide as acceptor"/>
    <property type="evidence" value="ECO:0007669"/>
    <property type="project" value="TreeGrafter"/>
</dbReference>
<evidence type="ECO:0000256" key="5">
    <source>
        <dbReference type="ARBA" id="ARBA00023004"/>
    </source>
</evidence>
<sequence>MAIPTDELALTIDVGVEVADTEAEGPGRRYAIWVQGCPLRCPGCCNPELLRFGGGTARTVASVLDQIFAAHARTPLDGVSLLGGEPFAQARPLAVLAEQVQLAGLGVMIYSGFTRAELDLQAQQDAAIGRLLAATDLLVDGRYVREQPDTTRRWIGSRNQQLHFLSPRHRPDDPVFHAGETIELRLVDGQLIINGWPWPKHDGPGAKGLPPSRPSRPRPRANHDHEDPIP</sequence>
<evidence type="ECO:0000256" key="2">
    <source>
        <dbReference type="ARBA" id="ARBA00022485"/>
    </source>
</evidence>
<evidence type="ECO:0000256" key="4">
    <source>
        <dbReference type="ARBA" id="ARBA00022723"/>
    </source>
</evidence>
<dbReference type="GO" id="GO:0043365">
    <property type="term" value="F:[formate-C-acetyltransferase]-activating enzyme activity"/>
    <property type="evidence" value="ECO:0007669"/>
    <property type="project" value="InterPro"/>
</dbReference>
<dbReference type="SFLD" id="SFLDG01066">
    <property type="entry name" value="organic_radical-activating_enz"/>
    <property type="match status" value="1"/>
</dbReference>
<evidence type="ECO:0000256" key="7">
    <source>
        <dbReference type="SAM" id="MobiDB-lite"/>
    </source>
</evidence>
<dbReference type="InterPro" id="IPR034457">
    <property type="entry name" value="Organic_radical-activating"/>
</dbReference>
<dbReference type="AlphaFoldDB" id="A0A2S9YNZ7"/>
<keyword evidence="5" id="KW-0408">Iron</keyword>
<protein>
    <submittedName>
        <fullName evidence="8">Anaerobic ribonucleotide reductase-activating protein</fullName>
    </submittedName>
</protein>
<evidence type="ECO:0000313" key="8">
    <source>
        <dbReference type="EMBL" id="PRQ06821.1"/>
    </source>
</evidence>
<dbReference type="GO" id="GO:0051539">
    <property type="term" value="F:4 iron, 4 sulfur cluster binding"/>
    <property type="evidence" value="ECO:0007669"/>
    <property type="project" value="UniProtKB-KW"/>
</dbReference>
<comment type="cofactor">
    <cofactor evidence="1">
        <name>[4Fe-4S] cluster</name>
        <dbReference type="ChEBI" id="CHEBI:49883"/>
    </cofactor>
</comment>
<dbReference type="EMBL" id="PVNL01000066">
    <property type="protein sequence ID" value="PRQ06821.1"/>
    <property type="molecule type" value="Genomic_DNA"/>
</dbReference>
<organism evidence="8 9">
    <name type="scientific">Enhygromyxa salina</name>
    <dbReference type="NCBI Taxonomy" id="215803"/>
    <lineage>
        <taxon>Bacteria</taxon>
        <taxon>Pseudomonadati</taxon>
        <taxon>Myxococcota</taxon>
        <taxon>Polyangia</taxon>
        <taxon>Nannocystales</taxon>
        <taxon>Nannocystaceae</taxon>
        <taxon>Enhygromyxa</taxon>
    </lineage>
</organism>
<keyword evidence="6" id="KW-0411">Iron-sulfur</keyword>
<dbReference type="PANTHER" id="PTHR30352">
    <property type="entry name" value="PYRUVATE FORMATE-LYASE-ACTIVATING ENZYME"/>
    <property type="match status" value="1"/>
</dbReference>
<name>A0A2S9YNZ7_9BACT</name>
<dbReference type="InterPro" id="IPR007197">
    <property type="entry name" value="rSAM"/>
</dbReference>
<keyword evidence="2" id="KW-0004">4Fe-4S</keyword>
<keyword evidence="4" id="KW-0479">Metal-binding</keyword>
<dbReference type="OrthoDB" id="9782387at2"/>
<dbReference type="RefSeq" id="WP_106090465.1">
    <property type="nucleotide sequence ID" value="NZ_PVNL01000066.1"/>
</dbReference>
<dbReference type="SFLD" id="SFLDG01063">
    <property type="entry name" value="activating_enzymes__group_1"/>
    <property type="match status" value="1"/>
</dbReference>